<evidence type="ECO:0000256" key="2">
    <source>
        <dbReference type="ARBA" id="ARBA00022475"/>
    </source>
</evidence>
<dbReference type="InterPro" id="IPR017911">
    <property type="entry name" value="MacB-like_ATP-bd"/>
</dbReference>
<dbReference type="GO" id="GO:0089705">
    <property type="term" value="P:protein localization to outer membrane"/>
    <property type="evidence" value="ECO:0007669"/>
    <property type="project" value="UniProtKB-ARBA"/>
</dbReference>
<protein>
    <submittedName>
        <fullName evidence="9">ABC transporter ATP-binding protein</fullName>
    </submittedName>
</protein>
<evidence type="ECO:0000256" key="7">
    <source>
        <dbReference type="SAM" id="MobiDB-lite"/>
    </source>
</evidence>
<dbReference type="InterPro" id="IPR003439">
    <property type="entry name" value="ABC_transporter-like_ATP-bd"/>
</dbReference>
<dbReference type="PROSITE" id="PS00211">
    <property type="entry name" value="ABC_TRANSPORTER_1"/>
    <property type="match status" value="1"/>
</dbReference>
<accession>A0AB33IV77</accession>
<keyword evidence="4 9" id="KW-0067">ATP-binding</keyword>
<dbReference type="GO" id="GO:0005886">
    <property type="term" value="C:plasma membrane"/>
    <property type="evidence" value="ECO:0007669"/>
    <property type="project" value="TreeGrafter"/>
</dbReference>
<evidence type="ECO:0000256" key="1">
    <source>
        <dbReference type="ARBA" id="ARBA00022448"/>
    </source>
</evidence>
<dbReference type="SMART" id="SM00382">
    <property type="entry name" value="AAA"/>
    <property type="match status" value="1"/>
</dbReference>
<evidence type="ECO:0000313" key="9">
    <source>
        <dbReference type="EMBL" id="BFO73683.1"/>
    </source>
</evidence>
<evidence type="ECO:0000256" key="4">
    <source>
        <dbReference type="ARBA" id="ARBA00022840"/>
    </source>
</evidence>
<dbReference type="InterPro" id="IPR017871">
    <property type="entry name" value="ABC_transporter-like_CS"/>
</dbReference>
<dbReference type="EMBL" id="AP035786">
    <property type="protein sequence ID" value="BFO73683.1"/>
    <property type="molecule type" value="Genomic_DNA"/>
</dbReference>
<evidence type="ECO:0000256" key="5">
    <source>
        <dbReference type="ARBA" id="ARBA00022967"/>
    </source>
</evidence>
<keyword evidence="6" id="KW-0472">Membrane</keyword>
<evidence type="ECO:0000256" key="3">
    <source>
        <dbReference type="ARBA" id="ARBA00022741"/>
    </source>
</evidence>
<dbReference type="CDD" id="cd03255">
    <property type="entry name" value="ABC_MJ0796_LolCDE_FtsE"/>
    <property type="match status" value="1"/>
</dbReference>
<keyword evidence="3" id="KW-0547">Nucleotide-binding</keyword>
<evidence type="ECO:0000259" key="8">
    <source>
        <dbReference type="PROSITE" id="PS50893"/>
    </source>
</evidence>
<dbReference type="GO" id="GO:0022857">
    <property type="term" value="F:transmembrane transporter activity"/>
    <property type="evidence" value="ECO:0007669"/>
    <property type="project" value="TreeGrafter"/>
</dbReference>
<sequence>MDEKGYQTKLSIINMIDIKGITKSFGSLQVLKGIDLHIEKGEIVSIVGPSGAGKTTLLQIMGTLDKPDSGSIEFDGVNISGLSTNKLSDFRNRHIGFVFQFHQLLPEFSALENIMIPAFIAGMGRNEAKQRAMELLEFMNLSERAHHKPNELSGGEKQRVAVARALVNNPAVIMADEPSGSLDSKNKEELHQLFFQLRDRFGQTFVIVTHDEGLAAITDRTIHLKDGMIERETNATPTPQEQPTTTENE</sequence>
<dbReference type="PANTHER" id="PTHR24220:SF86">
    <property type="entry name" value="ABC TRANSPORTER ABCH.1"/>
    <property type="match status" value="1"/>
</dbReference>
<dbReference type="InterPro" id="IPR027417">
    <property type="entry name" value="P-loop_NTPase"/>
</dbReference>
<feature type="region of interest" description="Disordered" evidence="7">
    <location>
        <begin position="229"/>
        <end position="249"/>
    </location>
</feature>
<proteinExistence type="predicted"/>
<dbReference type="PANTHER" id="PTHR24220">
    <property type="entry name" value="IMPORT ATP-BINDING PROTEIN"/>
    <property type="match status" value="1"/>
</dbReference>
<keyword evidence="5" id="KW-1278">Translocase</keyword>
<dbReference type="AlphaFoldDB" id="A0AB33IV77"/>
<dbReference type="GO" id="GO:0044874">
    <property type="term" value="P:lipoprotein localization to outer membrane"/>
    <property type="evidence" value="ECO:0007669"/>
    <property type="project" value="UniProtKB-ARBA"/>
</dbReference>
<evidence type="ECO:0000256" key="6">
    <source>
        <dbReference type="ARBA" id="ARBA00023136"/>
    </source>
</evidence>
<feature type="compositionally biased region" description="Low complexity" evidence="7">
    <location>
        <begin position="234"/>
        <end position="249"/>
    </location>
</feature>
<dbReference type="InterPro" id="IPR003593">
    <property type="entry name" value="AAA+_ATPase"/>
</dbReference>
<dbReference type="GO" id="GO:0016887">
    <property type="term" value="F:ATP hydrolysis activity"/>
    <property type="evidence" value="ECO:0007669"/>
    <property type="project" value="InterPro"/>
</dbReference>
<dbReference type="Pfam" id="PF00005">
    <property type="entry name" value="ABC_tran"/>
    <property type="match status" value="1"/>
</dbReference>
<dbReference type="Gene3D" id="3.40.50.300">
    <property type="entry name" value="P-loop containing nucleotide triphosphate hydrolases"/>
    <property type="match status" value="1"/>
</dbReference>
<gene>
    <name evidence="9" type="ORF">GTC17254_12800</name>
</gene>
<dbReference type="PROSITE" id="PS50893">
    <property type="entry name" value="ABC_TRANSPORTER_2"/>
    <property type="match status" value="1"/>
</dbReference>
<keyword evidence="2" id="KW-1003">Cell membrane</keyword>
<dbReference type="SUPFAM" id="SSF52540">
    <property type="entry name" value="P-loop containing nucleoside triphosphate hydrolases"/>
    <property type="match status" value="1"/>
</dbReference>
<keyword evidence="1" id="KW-0813">Transport</keyword>
<dbReference type="GO" id="GO:0005524">
    <property type="term" value="F:ATP binding"/>
    <property type="evidence" value="ECO:0007669"/>
    <property type="project" value="UniProtKB-KW"/>
</dbReference>
<reference evidence="9" key="1">
    <citation type="submission" date="2024-07" db="EMBL/GenBank/DDBJ databases">
        <title>Complete genome sequence of Prevotella sp. YM-2024 GTC17254.</title>
        <authorList>
            <person name="Hayashi M."/>
            <person name="Muto Y."/>
            <person name="Tanaka K."/>
            <person name="Niwa H."/>
        </authorList>
    </citation>
    <scope>NUCLEOTIDE SEQUENCE</scope>
    <source>
        <strain evidence="9">GTC17254</strain>
    </source>
</reference>
<name>A0AB33IV77_9BACT</name>
<dbReference type="FunFam" id="3.40.50.300:FF:000230">
    <property type="entry name" value="Lipoprotein-releasing system ATP-binding protein LolD"/>
    <property type="match status" value="1"/>
</dbReference>
<dbReference type="InterPro" id="IPR015854">
    <property type="entry name" value="ABC_transpr_LolD-like"/>
</dbReference>
<feature type="domain" description="ABC transporter" evidence="8">
    <location>
        <begin position="16"/>
        <end position="248"/>
    </location>
</feature>
<organism evidence="9">
    <name type="scientific">Prevotella sp. GTC17254</name>
    <dbReference type="NCBI Taxonomy" id="3236794"/>
    <lineage>
        <taxon>Bacteria</taxon>
        <taxon>Pseudomonadati</taxon>
        <taxon>Bacteroidota</taxon>
        <taxon>Bacteroidia</taxon>
        <taxon>Bacteroidales</taxon>
        <taxon>Prevotellaceae</taxon>
        <taxon>Prevotella</taxon>
    </lineage>
</organism>